<evidence type="ECO:0000313" key="2">
    <source>
        <dbReference type="Proteomes" id="UP000265618"/>
    </source>
</evidence>
<sequence>NDSEITAVFVAPDRLSKWASLAASIPAVKQVILFDDRLDSRATVLASDMSALTHPIPTRVSAVPRSVPEYDAIDERLIGITDPRELSK</sequence>
<gene>
    <name evidence="1" type="ORF">KIPB_016967</name>
</gene>
<organism evidence="1 2">
    <name type="scientific">Kipferlia bialata</name>
    <dbReference type="NCBI Taxonomy" id="797122"/>
    <lineage>
        <taxon>Eukaryota</taxon>
        <taxon>Metamonada</taxon>
        <taxon>Carpediemonas-like organisms</taxon>
        <taxon>Kipferlia</taxon>
    </lineage>
</organism>
<feature type="non-terminal residue" evidence="1">
    <location>
        <position position="1"/>
    </location>
</feature>
<proteinExistence type="predicted"/>
<dbReference type="EMBL" id="BDIP01010889">
    <property type="protein sequence ID" value="GIQ92902.1"/>
    <property type="molecule type" value="Genomic_DNA"/>
</dbReference>
<accession>A0A9K3DDI0</accession>
<dbReference type="AlphaFoldDB" id="A0A9K3DDI0"/>
<feature type="non-terminal residue" evidence="1">
    <location>
        <position position="88"/>
    </location>
</feature>
<name>A0A9K3DDI0_9EUKA</name>
<dbReference type="Proteomes" id="UP000265618">
    <property type="component" value="Unassembled WGS sequence"/>
</dbReference>
<keyword evidence="2" id="KW-1185">Reference proteome</keyword>
<comment type="caution">
    <text evidence="1">The sequence shown here is derived from an EMBL/GenBank/DDBJ whole genome shotgun (WGS) entry which is preliminary data.</text>
</comment>
<protein>
    <submittedName>
        <fullName evidence="1">Uncharacterized protein</fullName>
    </submittedName>
</protein>
<reference evidence="1 2" key="1">
    <citation type="journal article" date="2018" name="PLoS ONE">
        <title>The draft genome of Kipferlia bialata reveals reductive genome evolution in fornicate parasites.</title>
        <authorList>
            <person name="Tanifuji G."/>
            <person name="Takabayashi S."/>
            <person name="Kume K."/>
            <person name="Takagi M."/>
            <person name="Nakayama T."/>
            <person name="Kamikawa R."/>
            <person name="Inagaki Y."/>
            <person name="Hashimoto T."/>
        </authorList>
    </citation>
    <scope>NUCLEOTIDE SEQUENCE [LARGE SCALE GENOMIC DNA]</scope>
    <source>
        <strain evidence="1">NY0173</strain>
    </source>
</reference>
<evidence type="ECO:0000313" key="1">
    <source>
        <dbReference type="EMBL" id="GIQ92902.1"/>
    </source>
</evidence>